<evidence type="ECO:0000313" key="9">
    <source>
        <dbReference type="Ensembl" id="ENSSORP00005037211.1"/>
    </source>
</evidence>
<dbReference type="InterPro" id="IPR010675">
    <property type="entry name" value="Bin3_C"/>
</dbReference>
<keyword evidence="3 6" id="KW-0808">Transferase</keyword>
<evidence type="ECO:0000259" key="8">
    <source>
        <dbReference type="PROSITE" id="PS51515"/>
    </source>
</evidence>
<feature type="compositionally biased region" description="Polar residues" evidence="7">
    <location>
        <begin position="276"/>
        <end position="290"/>
    </location>
</feature>
<organism evidence="9 10">
    <name type="scientific">Sphaeramia orbicularis</name>
    <name type="common">orbiculate cardinalfish</name>
    <dbReference type="NCBI Taxonomy" id="375764"/>
    <lineage>
        <taxon>Eukaryota</taxon>
        <taxon>Metazoa</taxon>
        <taxon>Chordata</taxon>
        <taxon>Craniata</taxon>
        <taxon>Vertebrata</taxon>
        <taxon>Euteleostomi</taxon>
        <taxon>Actinopterygii</taxon>
        <taxon>Neopterygii</taxon>
        <taxon>Teleostei</taxon>
        <taxon>Neoteleostei</taxon>
        <taxon>Acanthomorphata</taxon>
        <taxon>Gobiaria</taxon>
        <taxon>Kurtiformes</taxon>
        <taxon>Apogonoidei</taxon>
        <taxon>Apogonidae</taxon>
        <taxon>Apogoninae</taxon>
        <taxon>Sphaeramia</taxon>
    </lineage>
</organism>
<dbReference type="InterPro" id="IPR024160">
    <property type="entry name" value="BIN3_SAM-bd_dom"/>
</dbReference>
<evidence type="ECO:0000256" key="7">
    <source>
        <dbReference type="SAM" id="MobiDB-lite"/>
    </source>
</evidence>
<keyword evidence="4 5" id="KW-0949">S-adenosyl-L-methionine</keyword>
<dbReference type="Gene3D" id="3.40.50.150">
    <property type="entry name" value="Vaccinia Virus protein VP39"/>
    <property type="match status" value="1"/>
</dbReference>
<name>A0A673B4Q7_9TELE</name>
<dbReference type="Ensembl" id="ENSSORT00005038184.1">
    <property type="protein sequence ID" value="ENSSORP00005037211.1"/>
    <property type="gene ID" value="ENSSORG00005017480.1"/>
</dbReference>
<evidence type="ECO:0000256" key="5">
    <source>
        <dbReference type="PROSITE-ProRule" id="PRU00848"/>
    </source>
</evidence>
<feature type="compositionally biased region" description="Gly residues" evidence="7">
    <location>
        <begin position="296"/>
        <end position="306"/>
    </location>
</feature>
<dbReference type="PROSITE" id="PS51515">
    <property type="entry name" value="BIN3_SAM"/>
    <property type="match status" value="1"/>
</dbReference>
<feature type="domain" description="Bin3-type SAM" evidence="8">
    <location>
        <begin position="350"/>
        <end position="624"/>
    </location>
</feature>
<feature type="region of interest" description="Disordered" evidence="7">
    <location>
        <begin position="1011"/>
        <end position="1030"/>
    </location>
</feature>
<dbReference type="InterPro" id="IPR020596">
    <property type="entry name" value="rRNA_Ade_Mease_Trfase_CS"/>
</dbReference>
<dbReference type="GO" id="GO:0000179">
    <property type="term" value="F:rRNA (adenine-N6,N6-)-dimethyltransferase activity"/>
    <property type="evidence" value="ECO:0007669"/>
    <property type="project" value="InterPro"/>
</dbReference>
<feature type="region of interest" description="Disordered" evidence="7">
    <location>
        <begin position="234"/>
        <end position="319"/>
    </location>
</feature>
<proteinExistence type="inferred from homology"/>
<evidence type="ECO:0000256" key="6">
    <source>
        <dbReference type="RuleBase" id="RU367087"/>
    </source>
</evidence>
<feature type="compositionally biased region" description="Basic residues" evidence="7">
    <location>
        <begin position="170"/>
        <end position="181"/>
    </location>
</feature>
<reference evidence="9" key="2">
    <citation type="submission" date="2025-09" db="UniProtKB">
        <authorList>
            <consortium name="Ensembl"/>
        </authorList>
    </citation>
    <scope>IDENTIFICATION</scope>
</reference>
<dbReference type="GO" id="GO:0040031">
    <property type="term" value="P:snRNA modification"/>
    <property type="evidence" value="ECO:0007669"/>
    <property type="project" value="TreeGrafter"/>
</dbReference>
<dbReference type="Pfam" id="PF06859">
    <property type="entry name" value="Bin3"/>
    <property type="match status" value="1"/>
</dbReference>
<evidence type="ECO:0000256" key="1">
    <source>
        <dbReference type="ARBA" id="ARBA00008361"/>
    </source>
</evidence>
<evidence type="ECO:0000256" key="3">
    <source>
        <dbReference type="ARBA" id="ARBA00022679"/>
    </source>
</evidence>
<dbReference type="CDD" id="cd02440">
    <property type="entry name" value="AdoMet_MTases"/>
    <property type="match status" value="1"/>
</dbReference>
<evidence type="ECO:0000313" key="10">
    <source>
        <dbReference type="Proteomes" id="UP000472271"/>
    </source>
</evidence>
<dbReference type="GO" id="GO:0017069">
    <property type="term" value="F:snRNA binding"/>
    <property type="evidence" value="ECO:0007669"/>
    <property type="project" value="TreeGrafter"/>
</dbReference>
<keyword evidence="2 6" id="KW-0489">Methyltransferase</keyword>
<accession>A0A673B4Q7</accession>
<feature type="compositionally biased region" description="Low complexity" evidence="7">
    <location>
        <begin position="1011"/>
        <end position="1021"/>
    </location>
</feature>
<dbReference type="InParanoid" id="A0A673B4Q7"/>
<dbReference type="AlphaFoldDB" id="A0A673B4Q7"/>
<evidence type="ECO:0000256" key="2">
    <source>
        <dbReference type="ARBA" id="ARBA00022603"/>
    </source>
</evidence>
<dbReference type="Proteomes" id="UP000472271">
    <property type="component" value="Unassembled WGS sequence"/>
</dbReference>
<feature type="region of interest" description="Disordered" evidence="7">
    <location>
        <begin position="152"/>
        <end position="193"/>
    </location>
</feature>
<evidence type="ECO:0000256" key="4">
    <source>
        <dbReference type="ARBA" id="ARBA00022691"/>
    </source>
</evidence>
<dbReference type="PANTHER" id="PTHR12315">
    <property type="entry name" value="BICOID-INTERACTING PROTEIN RELATED"/>
    <property type="match status" value="1"/>
</dbReference>
<feature type="compositionally biased region" description="Basic residues" evidence="7">
    <location>
        <begin position="253"/>
        <end position="264"/>
    </location>
</feature>
<protein>
    <recommendedName>
        <fullName evidence="6">RNA methyltransferase</fullName>
        <ecNumber evidence="6">2.1.1.-</ecNumber>
    </recommendedName>
</protein>
<comment type="similarity">
    <text evidence="1 6">Belongs to the methyltransferase superfamily.</text>
</comment>
<dbReference type="PROSITE" id="PS01131">
    <property type="entry name" value="RRNA_A_DIMETH"/>
    <property type="match status" value="1"/>
</dbReference>
<reference evidence="9" key="1">
    <citation type="submission" date="2025-08" db="UniProtKB">
        <authorList>
            <consortium name="Ensembl"/>
        </authorList>
    </citation>
    <scope>IDENTIFICATION</scope>
</reference>
<dbReference type="SUPFAM" id="SSF53335">
    <property type="entry name" value="S-adenosyl-L-methionine-dependent methyltransferases"/>
    <property type="match status" value="1"/>
</dbReference>
<keyword evidence="10" id="KW-1185">Reference proteome</keyword>
<dbReference type="PANTHER" id="PTHR12315:SF0">
    <property type="entry name" value="7SK SNRNA METHYLPHOSPHATE CAPPING ENZYME"/>
    <property type="match status" value="1"/>
</dbReference>
<dbReference type="Pfam" id="PF13847">
    <property type="entry name" value="Methyltransf_31"/>
    <property type="match status" value="1"/>
</dbReference>
<dbReference type="GO" id="GO:0008171">
    <property type="term" value="F:O-methyltransferase activity"/>
    <property type="evidence" value="ECO:0007669"/>
    <property type="project" value="UniProtKB-UniRule"/>
</dbReference>
<sequence length="1088" mass="120483">MIRMSLDKDAILPLEVPIKVSPAFPPTASLSEPPQLTKSRPFCTKNGLQSCGNATVPPQRMGKRRYSMGVGFKGLAKRRRHTTSDSQSDHILPSHFLLGGNIFDPLNLNSLLDEDVNRATNQETPKCSPLPTRGGAPVEILVPRDITDPLNLKGGGERGAEGGAVLLSPLKRRRHRNRHHGGGGAGGGDTDKEAVPARLFPALTVPLLSREGSVPVSPLPCELNTAITCRDDVVPPPILPRRHTHPPPGHTSKPCHQRRRRRTTSTRSADGANAHGVTTATAASQPTKFQTPLVGGAKGSRCGGAESGCTRTPQKKKDKHRYQYGNRSRYYGYQGFYGDRREGRVGAEDDPRLRLLEADWFRDRKVLDVGCGAGHMTLAVARRFNPAHILGVELDRRLVHAANQNIRHFMSHDLVVEERRRGRALLQSATSAHGAAAEGEGEVETGDFEDLMEDFHSTLSLRSFPTSFRVTRGPLSAPPLLLSAPPPSVRFPDNVTFVQGDYVSEQEVWPGRGQYDVILCLGVTKWVQLQSGDGGVVRLFKRAYQSLSSGGLFILEPQPWSSYGRSKRMSELTLVNSRSVRLKPEQFTSLLTEGVGFTSYRLLTHTGMYAGTDGDTHRYVHRDRRGHTGMYAGTDGDIQVCTQGQTGTYRYVRRDRRGHTGMYAGTDGDTQVCTQGTDGDTQVCTQGRDGDIQVCTQGQTGTHRYVRRGQTGTHRYVRRGQTGTYRYVRRDRRGHTGMYAGTDGDIQVCTQGTDGDIQVCTQGQTGTYRYVRRDRRGHTGMYAGDRRGHTGMYAGERRGHTGMYAGTDGDIQVCTQGQTGTYRYVCRDRRGHTGMYAGDRRGHTQVCTQGQTGTYRYVRRDRRGHTGMYAGDRRGHTQVCTQGTDGDIQVCTQGQTGTHRYVRRGQTGTHRYTQGTDGYTHRYTWRGQMGTHRYVHRGHTGTHTGTHGGDRWVHTQVHMEGTDGDIHRYTQMYTQGTDGYIHRYTQGTDRYTYRYTQGTDGYIHRYTHRGPTGTHTGTHRGQMGTYTGTHTGDRQVHIQVHTQVCTQGTDGDTHRGQTGTHTGTHTGAHIRTHPQIQVLKSAMVAVVT</sequence>
<dbReference type="InterPro" id="IPR039772">
    <property type="entry name" value="Bin3-like"/>
</dbReference>
<dbReference type="InterPro" id="IPR025714">
    <property type="entry name" value="Methyltranfer_dom"/>
</dbReference>
<dbReference type="EC" id="2.1.1.-" evidence="6"/>
<dbReference type="InterPro" id="IPR029063">
    <property type="entry name" value="SAM-dependent_MTases_sf"/>
</dbReference>
<gene>
    <name evidence="9" type="primary">LOC115415933</name>
</gene>